<dbReference type="EMBL" id="BDCO01000002">
    <property type="protein sequence ID" value="GAT34545.1"/>
    <property type="molecule type" value="Genomic_DNA"/>
</dbReference>
<dbReference type="Proteomes" id="UP000076023">
    <property type="component" value="Unassembled WGS sequence"/>
</dbReference>
<reference evidence="3" key="1">
    <citation type="journal article" date="2017" name="Genome Announc.">
        <title>Draft Genome Sequence of Terrimicrobium sacchariphilum NM-5T, a Facultative Anaerobic Soil Bacterium of the Class Spartobacteria.</title>
        <authorList>
            <person name="Qiu Y.L."/>
            <person name="Tourlousse D.M."/>
            <person name="Matsuura N."/>
            <person name="Ohashi A."/>
            <person name="Sekiguchi Y."/>
        </authorList>
    </citation>
    <scope>NUCLEOTIDE SEQUENCE [LARGE SCALE GENOMIC DNA]</scope>
    <source>
        <strain evidence="3">NM-5</strain>
    </source>
</reference>
<protein>
    <submittedName>
        <fullName evidence="2">Uncharacterized protein</fullName>
    </submittedName>
</protein>
<keyword evidence="1" id="KW-1133">Transmembrane helix</keyword>
<name>A0A146GA74_TERSA</name>
<evidence type="ECO:0000313" key="3">
    <source>
        <dbReference type="Proteomes" id="UP000076023"/>
    </source>
</evidence>
<dbReference type="AlphaFoldDB" id="A0A146GA74"/>
<comment type="caution">
    <text evidence="2">The sequence shown here is derived from an EMBL/GenBank/DDBJ whole genome shotgun (WGS) entry which is preliminary data.</text>
</comment>
<dbReference type="InParanoid" id="A0A146GA74"/>
<accession>A0A146GA74</accession>
<proteinExistence type="predicted"/>
<evidence type="ECO:0000313" key="2">
    <source>
        <dbReference type="EMBL" id="GAT34545.1"/>
    </source>
</evidence>
<keyword evidence="1" id="KW-0472">Membrane</keyword>
<sequence>MDIRYLIGPALIWFGVAFGIKGWRGKLGREWFGLMWLPPDIEDRIYFHRFLSVFFFGFAVLFGVGLIVSALLEFIRHVHS</sequence>
<dbReference type="RefSeq" id="WP_153811469.1">
    <property type="nucleotide sequence ID" value="NZ_BDCO01000002.1"/>
</dbReference>
<evidence type="ECO:0000256" key="1">
    <source>
        <dbReference type="SAM" id="Phobius"/>
    </source>
</evidence>
<keyword evidence="3" id="KW-1185">Reference proteome</keyword>
<keyword evidence="1" id="KW-0812">Transmembrane</keyword>
<gene>
    <name evidence="2" type="ORF">TSACC_22970</name>
</gene>
<feature type="transmembrane region" description="Helical" evidence="1">
    <location>
        <begin position="46"/>
        <end position="72"/>
    </location>
</feature>
<organism evidence="2 3">
    <name type="scientific">Terrimicrobium sacchariphilum</name>
    <dbReference type="NCBI Taxonomy" id="690879"/>
    <lineage>
        <taxon>Bacteria</taxon>
        <taxon>Pseudomonadati</taxon>
        <taxon>Verrucomicrobiota</taxon>
        <taxon>Terrimicrobiia</taxon>
        <taxon>Terrimicrobiales</taxon>
        <taxon>Terrimicrobiaceae</taxon>
        <taxon>Terrimicrobium</taxon>
    </lineage>
</organism>